<dbReference type="EMBL" id="JAQOSQ010000020">
    <property type="protein sequence ID" value="MDJ1184807.1"/>
    <property type="molecule type" value="Genomic_DNA"/>
</dbReference>
<dbReference type="Gene3D" id="3.30.530.20">
    <property type="match status" value="1"/>
</dbReference>
<comment type="caution">
    <text evidence="1">The sequence shown here is derived from an EMBL/GenBank/DDBJ whole genome shotgun (WGS) entry which is preliminary data.</text>
</comment>
<proteinExistence type="predicted"/>
<gene>
    <name evidence="1" type="ORF">PMH09_16585</name>
</gene>
<protein>
    <submittedName>
        <fullName evidence="1">SRPBCC family protein</fullName>
    </submittedName>
</protein>
<evidence type="ECO:0000313" key="1">
    <source>
        <dbReference type="EMBL" id="MDJ1184807.1"/>
    </source>
</evidence>
<organism evidence="1 2">
    <name type="scientific">Roseofilum casamattae BLCC-M143</name>
    <dbReference type="NCBI Taxonomy" id="3022442"/>
    <lineage>
        <taxon>Bacteria</taxon>
        <taxon>Bacillati</taxon>
        <taxon>Cyanobacteriota</taxon>
        <taxon>Cyanophyceae</taxon>
        <taxon>Desertifilales</taxon>
        <taxon>Desertifilaceae</taxon>
        <taxon>Roseofilum</taxon>
        <taxon>Roseofilum casamattae</taxon>
    </lineage>
</organism>
<reference evidence="1 2" key="1">
    <citation type="submission" date="2023-01" db="EMBL/GenBank/DDBJ databases">
        <title>Novel diversity within Roseofilum (Cyanobacteria; Desertifilaceae) from marine benthic mats with descriptions of four novel species.</title>
        <authorList>
            <person name="Wang Y."/>
            <person name="Berthold D.E."/>
            <person name="Hu J."/>
            <person name="Lefler F.W."/>
            <person name="Laughinghouse H.D. IV."/>
        </authorList>
    </citation>
    <scope>NUCLEOTIDE SEQUENCE [LARGE SCALE GENOMIC DNA]</scope>
    <source>
        <strain evidence="1 2">BLCC-M143</strain>
    </source>
</reference>
<dbReference type="Pfam" id="PF10604">
    <property type="entry name" value="Polyketide_cyc2"/>
    <property type="match status" value="1"/>
</dbReference>
<dbReference type="SUPFAM" id="SSF55961">
    <property type="entry name" value="Bet v1-like"/>
    <property type="match status" value="1"/>
</dbReference>
<dbReference type="InterPro" id="IPR019587">
    <property type="entry name" value="Polyketide_cyclase/dehydratase"/>
</dbReference>
<sequence length="157" mass="17908">MQIHSRVTIAIESEIETVFDASIDCETLARCFTGYKAIAAVINIKTADGLPVREGSTRIVDNSNGMCIEEVILSLKRPNSYEYQLLKGFKPPFSWLIRTASAKWSYETLDTKTKVTWDYYFEPLNSLASLVFRALVQRQFQQALEICLQNLKQSVEE</sequence>
<evidence type="ECO:0000313" key="2">
    <source>
        <dbReference type="Proteomes" id="UP001232992"/>
    </source>
</evidence>
<keyword evidence="2" id="KW-1185">Reference proteome</keyword>
<accession>A0ABT7C172</accession>
<dbReference type="InterPro" id="IPR023393">
    <property type="entry name" value="START-like_dom_sf"/>
</dbReference>
<dbReference type="Proteomes" id="UP001232992">
    <property type="component" value="Unassembled WGS sequence"/>
</dbReference>
<name>A0ABT7C172_9CYAN</name>
<dbReference type="RefSeq" id="WP_283759462.1">
    <property type="nucleotide sequence ID" value="NZ_JAQOSQ010000020.1"/>
</dbReference>